<proteinExistence type="predicted"/>
<feature type="non-terminal residue" evidence="1">
    <location>
        <position position="96"/>
    </location>
</feature>
<gene>
    <name evidence="1" type="ORF">S01H1_85289</name>
</gene>
<reference evidence="1" key="1">
    <citation type="journal article" date="2014" name="Front. Microbiol.">
        <title>High frequency of phylogenetically diverse reductive dehalogenase-homologous genes in deep subseafloor sedimentary metagenomes.</title>
        <authorList>
            <person name="Kawai M."/>
            <person name="Futagami T."/>
            <person name="Toyoda A."/>
            <person name="Takaki Y."/>
            <person name="Nishi S."/>
            <person name="Hori S."/>
            <person name="Arai W."/>
            <person name="Tsubouchi T."/>
            <person name="Morono Y."/>
            <person name="Uchiyama I."/>
            <person name="Ito T."/>
            <person name="Fujiyama A."/>
            <person name="Inagaki F."/>
            <person name="Takami H."/>
        </authorList>
    </citation>
    <scope>NUCLEOTIDE SEQUENCE</scope>
    <source>
        <strain evidence="1">Expedition CK06-06</strain>
    </source>
</reference>
<accession>X0YKH0</accession>
<dbReference type="AlphaFoldDB" id="X0YKH0"/>
<protein>
    <submittedName>
        <fullName evidence="1">Uncharacterized protein</fullName>
    </submittedName>
</protein>
<organism evidence="1">
    <name type="scientific">marine sediment metagenome</name>
    <dbReference type="NCBI Taxonomy" id="412755"/>
    <lineage>
        <taxon>unclassified sequences</taxon>
        <taxon>metagenomes</taxon>
        <taxon>ecological metagenomes</taxon>
    </lineage>
</organism>
<sequence length="96" mass="11464">NDWALFYKEYRAKYYAYLAELAREAKIEIPLLANIPHFYDFDVRGRGIYSPMTTCMFGDFSRFVPDVRFGGAYQMRRLDYENFHDIPVTTEVVRMI</sequence>
<dbReference type="EMBL" id="BARS01058516">
    <property type="protein sequence ID" value="GAG49033.1"/>
    <property type="molecule type" value="Genomic_DNA"/>
</dbReference>
<comment type="caution">
    <text evidence="1">The sequence shown here is derived from an EMBL/GenBank/DDBJ whole genome shotgun (WGS) entry which is preliminary data.</text>
</comment>
<name>X0YKH0_9ZZZZ</name>
<evidence type="ECO:0000313" key="1">
    <source>
        <dbReference type="EMBL" id="GAG49033.1"/>
    </source>
</evidence>
<feature type="non-terminal residue" evidence="1">
    <location>
        <position position="1"/>
    </location>
</feature>